<keyword evidence="2" id="KW-1185">Reference proteome</keyword>
<reference evidence="1 2" key="1">
    <citation type="journal article" date="2013" name="PLoS Genet.">
        <title>The genome and development-dependent transcriptomes of Pyronema confluens: a window into fungal evolution.</title>
        <authorList>
            <person name="Traeger S."/>
            <person name="Altegoer F."/>
            <person name="Freitag M."/>
            <person name="Gabaldon T."/>
            <person name="Kempken F."/>
            <person name="Kumar A."/>
            <person name="Marcet-Houben M."/>
            <person name="Poggeler S."/>
            <person name="Stajich J.E."/>
            <person name="Nowrousian M."/>
        </authorList>
    </citation>
    <scope>NUCLEOTIDE SEQUENCE [LARGE SCALE GENOMIC DNA]</scope>
    <source>
        <strain evidence="2">CBS 100304</strain>
        <tissue evidence="1">Vegetative mycelium</tissue>
    </source>
</reference>
<name>U4KV03_PYROM</name>
<dbReference type="Proteomes" id="UP000018144">
    <property type="component" value="Unassembled WGS sequence"/>
</dbReference>
<gene>
    <name evidence="1" type="ORF">PCON_04102</name>
</gene>
<organism evidence="1 2">
    <name type="scientific">Pyronema omphalodes (strain CBS 100304)</name>
    <name type="common">Pyronema confluens</name>
    <dbReference type="NCBI Taxonomy" id="1076935"/>
    <lineage>
        <taxon>Eukaryota</taxon>
        <taxon>Fungi</taxon>
        <taxon>Dikarya</taxon>
        <taxon>Ascomycota</taxon>
        <taxon>Pezizomycotina</taxon>
        <taxon>Pezizomycetes</taxon>
        <taxon>Pezizales</taxon>
        <taxon>Pyronemataceae</taxon>
        <taxon>Pyronema</taxon>
    </lineage>
</organism>
<accession>U4KV03</accession>
<proteinExistence type="predicted"/>
<dbReference type="AlphaFoldDB" id="U4KV03"/>
<sequence length="40" mass="4606">METEQLNIALCCECPRTLCSLWPCVANWMFAFDLFTPHGN</sequence>
<dbReference type="EMBL" id="HF935221">
    <property type="protein sequence ID" value="CCX04962.1"/>
    <property type="molecule type" value="Genomic_DNA"/>
</dbReference>
<protein>
    <submittedName>
        <fullName evidence="1">Uncharacterized protein</fullName>
    </submittedName>
</protein>
<evidence type="ECO:0000313" key="1">
    <source>
        <dbReference type="EMBL" id="CCX04962.1"/>
    </source>
</evidence>
<evidence type="ECO:0000313" key="2">
    <source>
        <dbReference type="Proteomes" id="UP000018144"/>
    </source>
</evidence>